<dbReference type="RefSeq" id="WP_132242855.1">
    <property type="nucleotide sequence ID" value="NZ_SLWV01000003.1"/>
</dbReference>
<proteinExistence type="predicted"/>
<dbReference type="SUPFAM" id="SSF46689">
    <property type="entry name" value="Homeodomain-like"/>
    <property type="match status" value="1"/>
</dbReference>
<evidence type="ECO:0000313" key="1">
    <source>
        <dbReference type="EMBL" id="TCO79123.1"/>
    </source>
</evidence>
<keyword evidence="2" id="KW-1185">Reference proteome</keyword>
<dbReference type="OrthoDB" id="5868871at2"/>
<organism evidence="1 2">
    <name type="scientific">Marinisporobacter balticus</name>
    <dbReference type="NCBI Taxonomy" id="2018667"/>
    <lineage>
        <taxon>Bacteria</taxon>
        <taxon>Bacillati</taxon>
        <taxon>Bacillota</taxon>
        <taxon>Clostridia</taxon>
        <taxon>Peptostreptococcales</taxon>
        <taxon>Thermotaleaceae</taxon>
        <taxon>Marinisporobacter</taxon>
    </lineage>
</organism>
<sequence length="153" mass="17749">MTKKKTGRKPLWEKLDIPSKLEAVQGWAKQGSTDEEICKMIGISHDTFYKWKREKAEFAEAIKKGKEISNGELINSAFKQATGYYYVEQQPIKIKIGKDKEEVKVVEITKYATPNPTMNIFMLKNRLPDQYKEKQHVDVNINKKLEDFFGSES</sequence>
<evidence type="ECO:0000313" key="2">
    <source>
        <dbReference type="Proteomes" id="UP000294919"/>
    </source>
</evidence>
<name>A0A4R2KYY9_9FIRM</name>
<comment type="caution">
    <text evidence="1">The sequence shown here is derived from an EMBL/GenBank/DDBJ whole genome shotgun (WGS) entry which is preliminary data.</text>
</comment>
<protein>
    <submittedName>
        <fullName evidence="1">Uncharacterized protein</fullName>
    </submittedName>
</protein>
<reference evidence="1 2" key="1">
    <citation type="submission" date="2019-03" db="EMBL/GenBank/DDBJ databases">
        <title>Genomic Encyclopedia of Type Strains, Phase IV (KMG-IV): sequencing the most valuable type-strain genomes for metagenomic binning, comparative biology and taxonomic classification.</title>
        <authorList>
            <person name="Goeker M."/>
        </authorList>
    </citation>
    <scope>NUCLEOTIDE SEQUENCE [LARGE SCALE GENOMIC DNA]</scope>
    <source>
        <strain evidence="1 2">DSM 102940</strain>
    </source>
</reference>
<dbReference type="Gene3D" id="1.10.10.60">
    <property type="entry name" value="Homeodomain-like"/>
    <property type="match status" value="1"/>
</dbReference>
<dbReference type="EMBL" id="SLWV01000003">
    <property type="protein sequence ID" value="TCO79123.1"/>
    <property type="molecule type" value="Genomic_DNA"/>
</dbReference>
<dbReference type="InterPro" id="IPR009057">
    <property type="entry name" value="Homeodomain-like_sf"/>
</dbReference>
<dbReference type="AlphaFoldDB" id="A0A4R2KYY9"/>
<gene>
    <name evidence="1" type="ORF">EV214_103175</name>
</gene>
<accession>A0A4R2KYY9</accession>
<dbReference type="Proteomes" id="UP000294919">
    <property type="component" value="Unassembled WGS sequence"/>
</dbReference>